<sequence length="483" mass="53239">MEEKRIDRDREIEEGDQTTEETKEKAEKESTSSEESTEKAEGESATAEETKEKAEEESTSSEESTEKAEGESAPAGETKEKAEGESAIAEKTKEKAEEESTSSEESTEKAEGESAPVEKTKEKTEQESNDSNPPVGSQGKVLSIVSLKMHRVGERLIGIMAGIPFLRNVPLRKWGPMKAAMGTLSIGALLIVAAVAVLTGGVTQDTSAADPAQEQVAEKKKPKPLKLTLSYEDQTWEADLRKMGFDGEDPKSLDRKKWDKWFEKVKKEVNQPAVDARTERFGGKIQPAREGIAIDDEEIDTWLSELPARVNEERVLPVKTLKPKVTAEDIKRVDEKRIGSYRTRFNPGNVNRTTNLRLSSQAINNRVVNPGEVFSFNKTVGQRTRARGYKSATVIVNGEFTDGLGGGICQTSSTLFNSVDYAGLQIVARASHSKEIDYVPKGRDATVAWYGPDFKFRNNLDKPILIKSYINGGVLSVNIYTAQ</sequence>
<reference evidence="3 4" key="1">
    <citation type="submission" date="2017-05" db="EMBL/GenBank/DDBJ databases">
        <authorList>
            <person name="Varghese N."/>
            <person name="Submissions S."/>
        </authorList>
    </citation>
    <scope>NUCLEOTIDE SEQUENCE [LARGE SCALE GENOMIC DNA]</scope>
    <source>
        <strain evidence="3 4">DSM 45474</strain>
    </source>
</reference>
<proteinExistence type="predicted"/>
<keyword evidence="2" id="KW-0472">Membrane</keyword>
<dbReference type="Pfam" id="PF04294">
    <property type="entry name" value="VanW"/>
    <property type="match status" value="1"/>
</dbReference>
<accession>A0A521DX35</accession>
<dbReference type="PANTHER" id="PTHR35788:SF1">
    <property type="entry name" value="EXPORTED PROTEIN"/>
    <property type="match status" value="1"/>
</dbReference>
<feature type="compositionally biased region" description="Basic and acidic residues" evidence="1">
    <location>
        <begin position="20"/>
        <end position="56"/>
    </location>
</feature>
<keyword evidence="2" id="KW-0812">Transmembrane</keyword>
<feature type="transmembrane region" description="Helical" evidence="2">
    <location>
        <begin position="179"/>
        <end position="202"/>
    </location>
</feature>
<gene>
    <name evidence="3" type="ORF">SAMN06264849_10755</name>
</gene>
<dbReference type="InterPro" id="IPR052913">
    <property type="entry name" value="Glycopeptide_resist_protein"/>
</dbReference>
<evidence type="ECO:0000313" key="4">
    <source>
        <dbReference type="Proteomes" id="UP000315636"/>
    </source>
</evidence>
<organism evidence="3 4">
    <name type="scientific">Melghirimyces algeriensis</name>
    <dbReference type="NCBI Taxonomy" id="910412"/>
    <lineage>
        <taxon>Bacteria</taxon>
        <taxon>Bacillati</taxon>
        <taxon>Bacillota</taxon>
        <taxon>Bacilli</taxon>
        <taxon>Bacillales</taxon>
        <taxon>Thermoactinomycetaceae</taxon>
        <taxon>Melghirimyces</taxon>
    </lineage>
</organism>
<evidence type="ECO:0000313" key="3">
    <source>
        <dbReference type="EMBL" id="SMO76299.1"/>
    </source>
</evidence>
<feature type="compositionally biased region" description="Basic and acidic residues" evidence="1">
    <location>
        <begin position="77"/>
        <end position="98"/>
    </location>
</feature>
<keyword evidence="4" id="KW-1185">Reference proteome</keyword>
<evidence type="ECO:0000256" key="2">
    <source>
        <dbReference type="SAM" id="Phobius"/>
    </source>
</evidence>
<feature type="region of interest" description="Disordered" evidence="1">
    <location>
        <begin position="1"/>
        <end position="138"/>
    </location>
</feature>
<dbReference type="Proteomes" id="UP000315636">
    <property type="component" value="Unassembled WGS sequence"/>
</dbReference>
<dbReference type="InterPro" id="IPR007391">
    <property type="entry name" value="Vancomycin_resist_VanW"/>
</dbReference>
<dbReference type="RefSeq" id="WP_185956237.1">
    <property type="nucleotide sequence ID" value="NZ_FXTI01000007.1"/>
</dbReference>
<dbReference type="EMBL" id="FXTI01000007">
    <property type="protein sequence ID" value="SMO76299.1"/>
    <property type="molecule type" value="Genomic_DNA"/>
</dbReference>
<feature type="compositionally biased region" description="Basic and acidic residues" evidence="1">
    <location>
        <begin position="1"/>
        <end position="11"/>
    </location>
</feature>
<feature type="compositionally biased region" description="Basic and acidic residues" evidence="1">
    <location>
        <begin position="106"/>
        <end position="126"/>
    </location>
</feature>
<dbReference type="PANTHER" id="PTHR35788">
    <property type="entry name" value="EXPORTED PROTEIN-RELATED"/>
    <property type="match status" value="1"/>
</dbReference>
<dbReference type="AlphaFoldDB" id="A0A521DX35"/>
<name>A0A521DX35_9BACL</name>
<protein>
    <submittedName>
        <fullName evidence="3">Vancomycin resistance protein YoaR, contains peptidoglycan-binding and VanW domains</fullName>
    </submittedName>
</protein>
<evidence type="ECO:0000256" key="1">
    <source>
        <dbReference type="SAM" id="MobiDB-lite"/>
    </source>
</evidence>
<keyword evidence="2" id="KW-1133">Transmembrane helix</keyword>